<keyword evidence="4" id="KW-1185">Reference proteome</keyword>
<dbReference type="RefSeq" id="WP_085285360.1">
    <property type="nucleotide sequence ID" value="NZ_NBOC01000012.1"/>
</dbReference>
<dbReference type="InterPro" id="IPR007890">
    <property type="entry name" value="CHASE2"/>
</dbReference>
<dbReference type="PROSITE" id="PS50125">
    <property type="entry name" value="GUANYLATE_CYCLASE_2"/>
    <property type="match status" value="1"/>
</dbReference>
<dbReference type="SMART" id="SM01080">
    <property type="entry name" value="CHASE2"/>
    <property type="match status" value="1"/>
</dbReference>
<dbReference type="GO" id="GO:0035556">
    <property type="term" value="P:intracellular signal transduction"/>
    <property type="evidence" value="ECO:0007669"/>
    <property type="project" value="InterPro"/>
</dbReference>
<dbReference type="GO" id="GO:0004016">
    <property type="term" value="F:adenylate cyclase activity"/>
    <property type="evidence" value="ECO:0007669"/>
    <property type="project" value="UniProtKB-ARBA"/>
</dbReference>
<reference evidence="4" key="1">
    <citation type="submission" date="2016-10" db="EMBL/GenBank/DDBJ databases">
        <authorList>
            <person name="Varghese N."/>
            <person name="Submissions S."/>
        </authorList>
    </citation>
    <scope>NUCLEOTIDE SEQUENCE [LARGE SCALE GENOMIC DNA]</scope>
    <source>
        <strain evidence="4">CGMCC 1.9127</strain>
    </source>
</reference>
<evidence type="ECO:0000313" key="3">
    <source>
        <dbReference type="EMBL" id="SEL65798.1"/>
    </source>
</evidence>
<dbReference type="AlphaFoldDB" id="A0A1H7S0B9"/>
<keyword evidence="1" id="KW-0812">Transmembrane</keyword>
<dbReference type="Proteomes" id="UP000199297">
    <property type="component" value="Unassembled WGS sequence"/>
</dbReference>
<dbReference type="Pfam" id="PF00211">
    <property type="entry name" value="Guanylate_cyc"/>
    <property type="match status" value="1"/>
</dbReference>
<dbReference type="InterPro" id="IPR029787">
    <property type="entry name" value="Nucleotide_cyclase"/>
</dbReference>
<dbReference type="Gene3D" id="3.30.70.1230">
    <property type="entry name" value="Nucleotide cyclase"/>
    <property type="match status" value="1"/>
</dbReference>
<name>A0A1H7S0B9_9GAMM</name>
<dbReference type="GO" id="GO:0006171">
    <property type="term" value="P:cAMP biosynthetic process"/>
    <property type="evidence" value="ECO:0007669"/>
    <property type="project" value="TreeGrafter"/>
</dbReference>
<evidence type="ECO:0000259" key="2">
    <source>
        <dbReference type="PROSITE" id="PS50125"/>
    </source>
</evidence>
<accession>A0A1H7S0B9</accession>
<evidence type="ECO:0000256" key="1">
    <source>
        <dbReference type="SAM" id="Phobius"/>
    </source>
</evidence>
<feature type="transmembrane region" description="Helical" evidence="1">
    <location>
        <begin position="390"/>
        <end position="412"/>
    </location>
</feature>
<keyword evidence="1" id="KW-1133">Transmembrane helix</keyword>
<dbReference type="InterPro" id="IPR050697">
    <property type="entry name" value="Adenylyl/Guanylyl_Cyclase_3/4"/>
</dbReference>
<dbReference type="Pfam" id="PF05226">
    <property type="entry name" value="CHASE2"/>
    <property type="match status" value="1"/>
</dbReference>
<dbReference type="SMART" id="SM00044">
    <property type="entry name" value="CYCc"/>
    <property type="match status" value="1"/>
</dbReference>
<feature type="domain" description="Guanylate cyclase" evidence="2">
    <location>
        <begin position="480"/>
        <end position="612"/>
    </location>
</feature>
<feature type="transmembrane region" description="Helical" evidence="1">
    <location>
        <begin position="362"/>
        <end position="383"/>
    </location>
</feature>
<dbReference type="CDD" id="cd07302">
    <property type="entry name" value="CHD"/>
    <property type="match status" value="1"/>
</dbReference>
<protein>
    <submittedName>
        <fullName evidence="3">Adenylate cyclase</fullName>
    </submittedName>
</protein>
<proteinExistence type="predicted"/>
<evidence type="ECO:0000313" key="4">
    <source>
        <dbReference type="Proteomes" id="UP000199297"/>
    </source>
</evidence>
<gene>
    <name evidence="3" type="ORF">SAMN05216262_11675</name>
</gene>
<dbReference type="SUPFAM" id="SSF55073">
    <property type="entry name" value="Nucleotide cyclase"/>
    <property type="match status" value="1"/>
</dbReference>
<organism evidence="3 4">
    <name type="scientific">Colwellia chukchiensis</name>
    <dbReference type="NCBI Taxonomy" id="641665"/>
    <lineage>
        <taxon>Bacteria</taxon>
        <taxon>Pseudomonadati</taxon>
        <taxon>Pseudomonadota</taxon>
        <taxon>Gammaproteobacteria</taxon>
        <taxon>Alteromonadales</taxon>
        <taxon>Colwelliaceae</taxon>
        <taxon>Colwellia</taxon>
    </lineage>
</organism>
<dbReference type="STRING" id="641665.GCA_002104455_00966"/>
<sequence>MFAHLRSKSFLVGIAITLLVIGLNYIRVDNVQKLLQRVEGILYDARLLATLPAQPRKFDEQVIIIDIDEKSMREQGRYPWSRGKVSELVQKLMDAGVVVVAFDIFFAEPERNPVELVIANNQHLNAKQRTQLAQLADSVDFDNTFAQTLKNSEVVLGFLFDDSAETSGQLPESVIDWQHNSEQLSEIGRFSKVLANIAPLQSAATGAGFINSVPESDGFIRKASLVLNYQGQLYPSLALEAARVYTLAERIQAKSKVTANATWLQGLSFGNHFIPTNEKGQIFIPYKGVERSFPYISATDVLNDRAGAELLAGAVAFIGTSAVGLADLRTTSVGVQYPGVEVHANVFEGLIHPEILPVELDFTLAIVFTLLLVTGTGLSMLMVKQGPSRILIICIVSFVLHVGFNWYCWWALKISLPLFQVLLLITLLTIYYGSVGFVSENITRKKIKSMFDQYVPPAYIEKLIQSDQGAELKTERKDMSVLFADIRDFTTLSEQFTPEELSDFLKEYLTEATHIIFDNKGTIDKYVGDMVMALWNAPLDDADHAINAVLSALKLIALTESLSARFVDKNWPKIQVGIGISSGEMVVGDMGSTYRKAYTVLGDAVNLGARIEALTKYYGVDILISDNTYQAVIKHDVICRKVDRIRVKGKLNAVEIYQPLGLATELSDDVQADVILHEKAIEKYLSGDWQQALILFQQLTDHANLPTKVYSIYSERIANMRGDINASEWDGVYSHESK</sequence>
<feature type="transmembrane region" description="Helical" evidence="1">
    <location>
        <begin position="418"/>
        <end position="438"/>
    </location>
</feature>
<dbReference type="InterPro" id="IPR001054">
    <property type="entry name" value="A/G_cyclase"/>
</dbReference>
<dbReference type="PANTHER" id="PTHR43081:SF1">
    <property type="entry name" value="ADENYLATE CYCLASE, TERMINAL-DIFFERENTIATION SPECIFIC"/>
    <property type="match status" value="1"/>
</dbReference>
<dbReference type="PANTHER" id="PTHR43081">
    <property type="entry name" value="ADENYLATE CYCLASE, TERMINAL-DIFFERENTIATION SPECIFIC-RELATED"/>
    <property type="match status" value="1"/>
</dbReference>
<dbReference type="OrthoDB" id="9806704at2"/>
<dbReference type="EMBL" id="FOBI01000016">
    <property type="protein sequence ID" value="SEL65798.1"/>
    <property type="molecule type" value="Genomic_DNA"/>
</dbReference>
<keyword evidence="1" id="KW-0472">Membrane</keyword>